<accession>A0A0V0TNR2</accession>
<dbReference type="Proteomes" id="UP000055048">
    <property type="component" value="Unassembled WGS sequence"/>
</dbReference>
<sequence length="173" mass="19772">LSCLCFRVGNSMIATMITVGQLFFQQRYAQQGVVQAAVEFSSHKFESDFGKLDILFQIFVVVLELVNGDVQKISPQIVQLTSVAVQVGFEAVVRLFQVLNRVELIHLQSFDQVERFDNFSPRFERLAGDQRFAFFDPFHQRTTVGYLAFQAFQSFGNGLFPLFCHTEPTPREC</sequence>
<reference evidence="1 2" key="1">
    <citation type="submission" date="2015-01" db="EMBL/GenBank/DDBJ databases">
        <title>Evolution of Trichinella species and genotypes.</title>
        <authorList>
            <person name="Korhonen P.K."/>
            <person name="Edoardo P."/>
            <person name="Giuseppe L.R."/>
            <person name="Gasser R.B."/>
        </authorList>
    </citation>
    <scope>NUCLEOTIDE SEQUENCE [LARGE SCALE GENOMIC DNA]</scope>
    <source>
        <strain evidence="1">ISS417</strain>
    </source>
</reference>
<name>A0A0V0TNR2_9BILA</name>
<keyword evidence="2" id="KW-1185">Reference proteome</keyword>
<organism evidence="1 2">
    <name type="scientific">Trichinella murrelli</name>
    <dbReference type="NCBI Taxonomy" id="144512"/>
    <lineage>
        <taxon>Eukaryota</taxon>
        <taxon>Metazoa</taxon>
        <taxon>Ecdysozoa</taxon>
        <taxon>Nematoda</taxon>
        <taxon>Enoplea</taxon>
        <taxon>Dorylaimia</taxon>
        <taxon>Trichinellida</taxon>
        <taxon>Trichinellidae</taxon>
        <taxon>Trichinella</taxon>
    </lineage>
</organism>
<comment type="caution">
    <text evidence="1">The sequence shown here is derived from an EMBL/GenBank/DDBJ whole genome shotgun (WGS) entry which is preliminary data.</text>
</comment>
<evidence type="ECO:0000313" key="2">
    <source>
        <dbReference type="Proteomes" id="UP000055048"/>
    </source>
</evidence>
<evidence type="ECO:0000313" key="1">
    <source>
        <dbReference type="EMBL" id="KRX40619.1"/>
    </source>
</evidence>
<dbReference type="AlphaFoldDB" id="A0A0V0TNR2"/>
<feature type="non-terminal residue" evidence="1">
    <location>
        <position position="1"/>
    </location>
</feature>
<protein>
    <submittedName>
        <fullName evidence="1">Uncharacterized protein</fullName>
    </submittedName>
</protein>
<gene>
    <name evidence="1" type="ORF">T05_16196</name>
</gene>
<proteinExistence type="predicted"/>
<dbReference type="EMBL" id="JYDJ01000194">
    <property type="protein sequence ID" value="KRX40619.1"/>
    <property type="molecule type" value="Genomic_DNA"/>
</dbReference>